<keyword evidence="3" id="KW-1185">Reference proteome</keyword>
<sequence length="214" mass="24168">MERLREVVRPSGRDRLVTGRVKVVCDPSKNDGMTRLSREKMEPEPKGSKTGPVLLGWFGLAMGPTWLGERPGEARVSIGRAFDLCDLLERRIINVRTNAIAARKPVLLDLDARSEVSRFRCPIVCLRDLLHALARFMPWAEYLAHRPRLKIGNRRRPGNPQSEFSQCSPSVLMCPETAAISVCRKRAPNVCRGTFETILTLLGRPWQVAWSEPK</sequence>
<feature type="region of interest" description="Disordered" evidence="1">
    <location>
        <begin position="28"/>
        <end position="48"/>
    </location>
</feature>
<accession>A0A2I0KHN8</accession>
<comment type="caution">
    <text evidence="2">The sequence shown here is derived from an EMBL/GenBank/DDBJ whole genome shotgun (WGS) entry which is preliminary data.</text>
</comment>
<name>A0A2I0KHN8_PUNGR</name>
<proteinExistence type="predicted"/>
<gene>
    <name evidence="2" type="ORF">CRG98_011638</name>
</gene>
<organism evidence="2 3">
    <name type="scientific">Punica granatum</name>
    <name type="common">Pomegranate</name>
    <dbReference type="NCBI Taxonomy" id="22663"/>
    <lineage>
        <taxon>Eukaryota</taxon>
        <taxon>Viridiplantae</taxon>
        <taxon>Streptophyta</taxon>
        <taxon>Embryophyta</taxon>
        <taxon>Tracheophyta</taxon>
        <taxon>Spermatophyta</taxon>
        <taxon>Magnoliopsida</taxon>
        <taxon>eudicotyledons</taxon>
        <taxon>Gunneridae</taxon>
        <taxon>Pentapetalae</taxon>
        <taxon>rosids</taxon>
        <taxon>malvids</taxon>
        <taxon>Myrtales</taxon>
        <taxon>Lythraceae</taxon>
        <taxon>Punica</taxon>
    </lineage>
</organism>
<protein>
    <submittedName>
        <fullName evidence="2">Uncharacterized protein</fullName>
    </submittedName>
</protein>
<dbReference type="Proteomes" id="UP000233551">
    <property type="component" value="Unassembled WGS sequence"/>
</dbReference>
<evidence type="ECO:0000256" key="1">
    <source>
        <dbReference type="SAM" id="MobiDB-lite"/>
    </source>
</evidence>
<evidence type="ECO:0000313" key="2">
    <source>
        <dbReference type="EMBL" id="PKI68042.1"/>
    </source>
</evidence>
<dbReference type="AlphaFoldDB" id="A0A2I0KHN8"/>
<evidence type="ECO:0000313" key="3">
    <source>
        <dbReference type="Proteomes" id="UP000233551"/>
    </source>
</evidence>
<dbReference type="EMBL" id="PGOL01000571">
    <property type="protein sequence ID" value="PKI68042.1"/>
    <property type="molecule type" value="Genomic_DNA"/>
</dbReference>
<reference evidence="2 3" key="1">
    <citation type="submission" date="2017-11" db="EMBL/GenBank/DDBJ databases">
        <title>De-novo sequencing of pomegranate (Punica granatum L.) genome.</title>
        <authorList>
            <person name="Akparov Z."/>
            <person name="Amiraslanov A."/>
            <person name="Hajiyeva S."/>
            <person name="Abbasov M."/>
            <person name="Kaur K."/>
            <person name="Hamwieh A."/>
            <person name="Solovyev V."/>
            <person name="Salamov A."/>
            <person name="Braich B."/>
            <person name="Kosarev P."/>
            <person name="Mahmoud A."/>
            <person name="Hajiyev E."/>
            <person name="Babayeva S."/>
            <person name="Izzatullayeva V."/>
            <person name="Mammadov A."/>
            <person name="Mammadov A."/>
            <person name="Sharifova S."/>
            <person name="Ojaghi J."/>
            <person name="Eynullazada K."/>
            <person name="Bayramov B."/>
            <person name="Abdulazimova A."/>
            <person name="Shahmuradov I."/>
        </authorList>
    </citation>
    <scope>NUCLEOTIDE SEQUENCE [LARGE SCALE GENOMIC DNA]</scope>
    <source>
        <strain evidence="3">cv. AG2017</strain>
        <tissue evidence="2">Leaf</tissue>
    </source>
</reference>
<feature type="compositionally biased region" description="Basic and acidic residues" evidence="1">
    <location>
        <begin position="36"/>
        <end position="47"/>
    </location>
</feature>